<dbReference type="AlphaFoldDB" id="A0A060X957"/>
<feature type="region of interest" description="Disordered" evidence="5">
    <location>
        <begin position="226"/>
        <end position="247"/>
    </location>
</feature>
<feature type="domain" description="Ubiquitin-like" evidence="6">
    <location>
        <begin position="26"/>
        <end position="74"/>
    </location>
</feature>
<dbReference type="Gene3D" id="2.40.70.10">
    <property type="entry name" value="Acid Proteases"/>
    <property type="match status" value="1"/>
</dbReference>
<dbReference type="SUPFAM" id="SSF54236">
    <property type="entry name" value="Ubiquitin-like"/>
    <property type="match status" value="1"/>
</dbReference>
<evidence type="ECO:0000259" key="6">
    <source>
        <dbReference type="PROSITE" id="PS50053"/>
    </source>
</evidence>
<feature type="region of interest" description="Disordered" evidence="5">
    <location>
        <begin position="99"/>
        <end position="148"/>
    </location>
</feature>
<dbReference type="GO" id="GO:0006508">
    <property type="term" value="P:proteolysis"/>
    <property type="evidence" value="ECO:0007669"/>
    <property type="project" value="UniProtKB-KW"/>
</dbReference>
<evidence type="ECO:0000256" key="2">
    <source>
        <dbReference type="ARBA" id="ARBA00022670"/>
    </source>
</evidence>
<evidence type="ECO:0000256" key="1">
    <source>
        <dbReference type="ARBA" id="ARBA00009136"/>
    </source>
</evidence>
<dbReference type="Gene3D" id="3.10.20.90">
    <property type="entry name" value="Phosphatidylinositol 3-kinase Catalytic Subunit, Chain A, domain 1"/>
    <property type="match status" value="1"/>
</dbReference>
<dbReference type="Pfam" id="PF24669">
    <property type="entry name" value="Ddi2_HDD"/>
    <property type="match status" value="1"/>
</dbReference>
<reference evidence="7" key="1">
    <citation type="journal article" date="2014" name="Nat. Commun.">
        <title>The rainbow trout genome provides novel insights into evolution after whole-genome duplication in vertebrates.</title>
        <authorList>
            <person name="Berthelot C."/>
            <person name="Brunet F."/>
            <person name="Chalopin D."/>
            <person name="Juanchich A."/>
            <person name="Bernard M."/>
            <person name="Noel B."/>
            <person name="Bento P."/>
            <person name="Da Silva C."/>
            <person name="Labadie K."/>
            <person name="Alberti A."/>
            <person name="Aury J.M."/>
            <person name="Louis A."/>
            <person name="Dehais P."/>
            <person name="Bardou P."/>
            <person name="Montfort J."/>
            <person name="Klopp C."/>
            <person name="Cabau C."/>
            <person name="Gaspin C."/>
            <person name="Thorgaard G.H."/>
            <person name="Boussaha M."/>
            <person name="Quillet E."/>
            <person name="Guyomard R."/>
            <person name="Galiana D."/>
            <person name="Bobe J."/>
            <person name="Volff J.N."/>
            <person name="Genet C."/>
            <person name="Wincker P."/>
            <person name="Jaillon O."/>
            <person name="Roest Crollius H."/>
            <person name="Guiguen Y."/>
        </authorList>
    </citation>
    <scope>NUCLEOTIDE SEQUENCE [LARGE SCALE GENOMIC DNA]</scope>
</reference>
<comment type="similarity">
    <text evidence="1">Belongs to the DDI1 family.</text>
</comment>
<dbReference type="Proteomes" id="UP000193380">
    <property type="component" value="Unassembled WGS sequence"/>
</dbReference>
<dbReference type="PaxDb" id="8022-A0A060X957"/>
<gene>
    <name evidence="7" type="ORF">GSONMT00055324001</name>
</gene>
<sequence>MLVTVFCAPNDRSEITFSLDVSPEIELRDFVALCELESGIPAGEIQITYAEQPLKDLTRALGTYGLKDGDVVVLRQADRRPPPAQSAFPGLPRIDFSSIAVPGTSSGSSQRFTRRQQQQAPTSQQQRSPPPAAPPSLPGSASSPQGLDDPALLQQMLLANPHELSLLKERNPPLAEALLSGDLERFTKVLLEQQQDRARREQERIRLLTADPFDMEAQAKIEEDIRYSHSQEGKGKGWSQRRPQSGSLLETMQHNVEENMTIAMEEAPESFGQVVMLYINCIVNGYHVKAFVDSGNAYKYFLPQCKA</sequence>
<dbReference type="GO" id="GO:0004190">
    <property type="term" value="F:aspartic-type endopeptidase activity"/>
    <property type="evidence" value="ECO:0007669"/>
    <property type="project" value="UniProtKB-KW"/>
</dbReference>
<dbReference type="CDD" id="cd01796">
    <property type="entry name" value="Ubl_Ddi1_like"/>
    <property type="match status" value="1"/>
</dbReference>
<dbReference type="STRING" id="8022.A0A060X957"/>
<dbReference type="Pfam" id="PF09668">
    <property type="entry name" value="Asp_protease"/>
    <property type="match status" value="1"/>
</dbReference>
<dbReference type="InterPro" id="IPR033882">
    <property type="entry name" value="DDI1_N"/>
</dbReference>
<evidence type="ECO:0000256" key="3">
    <source>
        <dbReference type="ARBA" id="ARBA00022750"/>
    </source>
</evidence>
<dbReference type="InterPro" id="IPR021109">
    <property type="entry name" value="Peptidase_aspartic_dom_sf"/>
</dbReference>
<dbReference type="PANTHER" id="PTHR15397:SF3">
    <property type="entry name" value="DNA DAMAGE INDUCIBLE 1 HOMOLOG 2"/>
    <property type="match status" value="1"/>
</dbReference>
<keyword evidence="4" id="KW-0378">Hydrolase</keyword>
<accession>A0A060X957</accession>
<keyword evidence="2" id="KW-0645">Protease</keyword>
<dbReference type="PANTHER" id="PTHR15397">
    <property type="entry name" value="SODIUM-GLUCOSE COTRANSPORTER REGULATORY PROTEIN -RELATED"/>
    <property type="match status" value="1"/>
</dbReference>
<dbReference type="PROSITE" id="PS50053">
    <property type="entry name" value="UBIQUITIN_2"/>
    <property type="match status" value="1"/>
</dbReference>
<feature type="compositionally biased region" description="Low complexity" evidence="5">
    <location>
        <begin position="103"/>
        <end position="127"/>
    </location>
</feature>
<organism evidence="7 8">
    <name type="scientific">Oncorhynchus mykiss</name>
    <name type="common">Rainbow trout</name>
    <name type="synonym">Salmo gairdneri</name>
    <dbReference type="NCBI Taxonomy" id="8022"/>
    <lineage>
        <taxon>Eukaryota</taxon>
        <taxon>Metazoa</taxon>
        <taxon>Chordata</taxon>
        <taxon>Craniata</taxon>
        <taxon>Vertebrata</taxon>
        <taxon>Euteleostomi</taxon>
        <taxon>Actinopterygii</taxon>
        <taxon>Neopterygii</taxon>
        <taxon>Teleostei</taxon>
        <taxon>Protacanthopterygii</taxon>
        <taxon>Salmoniformes</taxon>
        <taxon>Salmonidae</taxon>
        <taxon>Salmoninae</taxon>
        <taxon>Oncorhynchus</taxon>
    </lineage>
</organism>
<dbReference type="InterPro" id="IPR029071">
    <property type="entry name" value="Ubiquitin-like_domsf"/>
</dbReference>
<feature type="compositionally biased region" description="Basic and acidic residues" evidence="5">
    <location>
        <begin position="226"/>
        <end position="235"/>
    </location>
</feature>
<dbReference type="FunFam" id="3.10.20.90:FF:000107">
    <property type="entry name" value="protein DDI1 homolog 2 isoform X1"/>
    <property type="match status" value="1"/>
</dbReference>
<evidence type="ECO:0000313" key="8">
    <source>
        <dbReference type="Proteomes" id="UP000193380"/>
    </source>
</evidence>
<dbReference type="EMBL" id="FR904899">
    <property type="protein sequence ID" value="CDQ73385.1"/>
    <property type="molecule type" value="Genomic_DNA"/>
</dbReference>
<evidence type="ECO:0000256" key="4">
    <source>
        <dbReference type="ARBA" id="ARBA00022801"/>
    </source>
</evidence>
<keyword evidence="3" id="KW-0064">Aspartyl protease</keyword>
<evidence type="ECO:0000313" key="7">
    <source>
        <dbReference type="EMBL" id="CDQ73385.1"/>
    </source>
</evidence>
<proteinExistence type="inferred from homology"/>
<dbReference type="InterPro" id="IPR057273">
    <property type="entry name" value="Ddi1/2_HDD"/>
</dbReference>
<feature type="compositionally biased region" description="Pro residues" evidence="5">
    <location>
        <begin position="128"/>
        <end position="137"/>
    </location>
</feature>
<name>A0A060X957_ONCMY</name>
<dbReference type="InterPro" id="IPR000626">
    <property type="entry name" value="Ubiquitin-like_dom"/>
</dbReference>
<evidence type="ECO:0000256" key="5">
    <source>
        <dbReference type="SAM" id="MobiDB-lite"/>
    </source>
</evidence>
<protein>
    <recommendedName>
        <fullName evidence="6">Ubiquitin-like domain-containing protein</fullName>
    </recommendedName>
</protein>
<dbReference type="InterPro" id="IPR019103">
    <property type="entry name" value="Peptidase_aspartic_DDI1-type"/>
</dbReference>
<reference evidence="7" key="2">
    <citation type="submission" date="2014-03" db="EMBL/GenBank/DDBJ databases">
        <authorList>
            <person name="Genoscope - CEA"/>
        </authorList>
    </citation>
    <scope>NUCLEOTIDE SEQUENCE</scope>
</reference>